<evidence type="ECO:0000259" key="7">
    <source>
        <dbReference type="PROSITE" id="PS50011"/>
    </source>
</evidence>
<organism evidence="8 9">
    <name type="scientific">Podila verticillata NRRL 6337</name>
    <dbReference type="NCBI Taxonomy" id="1069443"/>
    <lineage>
        <taxon>Eukaryota</taxon>
        <taxon>Fungi</taxon>
        <taxon>Fungi incertae sedis</taxon>
        <taxon>Mucoromycota</taxon>
        <taxon>Mortierellomycotina</taxon>
        <taxon>Mortierellomycetes</taxon>
        <taxon>Mortierellales</taxon>
        <taxon>Mortierellaceae</taxon>
        <taxon>Podila</taxon>
    </lineage>
</organism>
<gene>
    <name evidence="8" type="ORF">MVEG_11078</name>
</gene>
<dbReference type="GO" id="GO:0005524">
    <property type="term" value="F:ATP binding"/>
    <property type="evidence" value="ECO:0007669"/>
    <property type="project" value="UniProtKB-KW"/>
</dbReference>
<dbReference type="EMBL" id="KN042429">
    <property type="protein sequence ID" value="KFH63041.1"/>
    <property type="molecule type" value="Genomic_DNA"/>
</dbReference>
<dbReference type="GO" id="GO:0004674">
    <property type="term" value="F:protein serine/threonine kinase activity"/>
    <property type="evidence" value="ECO:0007669"/>
    <property type="project" value="UniProtKB-KW"/>
</dbReference>
<dbReference type="GO" id="GO:0005634">
    <property type="term" value="C:nucleus"/>
    <property type="evidence" value="ECO:0007669"/>
    <property type="project" value="TreeGrafter"/>
</dbReference>
<dbReference type="GO" id="GO:0005737">
    <property type="term" value="C:cytoplasm"/>
    <property type="evidence" value="ECO:0007669"/>
    <property type="project" value="TreeGrafter"/>
</dbReference>
<evidence type="ECO:0000256" key="5">
    <source>
        <dbReference type="ARBA" id="ARBA00022840"/>
    </source>
</evidence>
<evidence type="ECO:0000313" key="9">
    <source>
        <dbReference type="Proteomes" id="UP000243308"/>
    </source>
</evidence>
<dbReference type="Gene3D" id="1.10.510.10">
    <property type="entry name" value="Transferase(Phosphotransferase) domain 1"/>
    <property type="match status" value="1"/>
</dbReference>
<evidence type="ECO:0000256" key="2">
    <source>
        <dbReference type="ARBA" id="ARBA00022679"/>
    </source>
</evidence>
<keyword evidence="5" id="KW-0067">ATP-binding</keyword>
<feature type="compositionally biased region" description="Low complexity" evidence="6">
    <location>
        <begin position="331"/>
        <end position="350"/>
    </location>
</feature>
<keyword evidence="2" id="KW-0808">Transferase</keyword>
<dbReference type="AlphaFoldDB" id="A0A086TM64"/>
<keyword evidence="9" id="KW-1185">Reference proteome</keyword>
<dbReference type="InterPro" id="IPR000719">
    <property type="entry name" value="Prot_kinase_dom"/>
</dbReference>
<evidence type="ECO:0000313" key="8">
    <source>
        <dbReference type="EMBL" id="KFH63041.1"/>
    </source>
</evidence>
<feature type="domain" description="Protein kinase" evidence="7">
    <location>
        <begin position="1"/>
        <end position="297"/>
    </location>
</feature>
<dbReference type="PANTHER" id="PTHR24058:SF17">
    <property type="entry name" value="HOMEODOMAIN INTERACTING PROTEIN KINASE, ISOFORM D"/>
    <property type="match status" value="1"/>
</dbReference>
<reference evidence="8 9" key="1">
    <citation type="submission" date="2011-02" db="EMBL/GenBank/DDBJ databases">
        <title>The Genome Sequence of Mortierella verticillata NRRL 6337.</title>
        <authorList>
            <consortium name="The Broad Institute Genome Sequencing Platform"/>
            <person name="Russ C."/>
            <person name="Cuomo C."/>
            <person name="Burger G."/>
            <person name="Gray M.W."/>
            <person name="Holland P.W.H."/>
            <person name="King N."/>
            <person name="Lang F.B.F."/>
            <person name="Roger A.J."/>
            <person name="Ruiz-Trillo I."/>
            <person name="Young S.K."/>
            <person name="Zeng Q."/>
            <person name="Gargeya S."/>
            <person name="Alvarado L."/>
            <person name="Berlin A."/>
            <person name="Chapman S.B."/>
            <person name="Chen Z."/>
            <person name="Freedman E."/>
            <person name="Gellesch M."/>
            <person name="Goldberg J."/>
            <person name="Griggs A."/>
            <person name="Gujja S."/>
            <person name="Heilman E."/>
            <person name="Heiman D."/>
            <person name="Howarth C."/>
            <person name="Mehta T."/>
            <person name="Neiman D."/>
            <person name="Pearson M."/>
            <person name="Roberts A."/>
            <person name="Saif S."/>
            <person name="Shea T."/>
            <person name="Shenoy N."/>
            <person name="Sisk P."/>
            <person name="Stolte C."/>
            <person name="Sykes S."/>
            <person name="White J."/>
            <person name="Yandava C."/>
            <person name="Haas B."/>
            <person name="Nusbaum C."/>
            <person name="Birren B."/>
        </authorList>
    </citation>
    <scope>NUCLEOTIDE SEQUENCE [LARGE SCALE GENOMIC DNA]</scope>
    <source>
        <strain evidence="8 9">NRRL 6337</strain>
    </source>
</reference>
<dbReference type="PANTHER" id="PTHR24058">
    <property type="entry name" value="DUAL SPECIFICITY PROTEIN KINASE"/>
    <property type="match status" value="1"/>
</dbReference>
<sequence length="350" mass="39766">MECLDVAATKWWGRHCTCVLNERYDMDDQHHILRLQDTFIYRRHLCLVFGLLSVNLYELIKQNQFRGLSVSLVRIFSAQLLDAICVLNEARIIHCDLKTENALLKNLETPTIKVIDIGSACHEQQTVYTYIQSRFYRSPEVLVGLPYSSSIDIWSVGCIAAELFLGLPLFPGSSKYNQLSCHHHTCFKFEIEKTSHEFFEVSHSFGSSAPKKLRLKSMETYSKEHGVIEQPSKRHYQETTLPDIVNSYAFSKKGMSQKEIEKETANGRSFINFLQGLLILNPIEGWSPHQAKLHPFINGEPFTGNFVPPMIPKKPTTAENSARLEPTLPGRTSKSRSSSLTSSISVPRIS</sequence>
<dbReference type="Proteomes" id="UP000243308">
    <property type="component" value="Unassembled WGS sequence"/>
</dbReference>
<evidence type="ECO:0000256" key="4">
    <source>
        <dbReference type="ARBA" id="ARBA00022777"/>
    </source>
</evidence>
<protein>
    <submittedName>
        <fullName evidence="8">CMGC/DYRK/YAK protein kinase</fullName>
    </submittedName>
</protein>
<keyword evidence="1" id="KW-0723">Serine/threonine-protein kinase</keyword>
<dbReference type="InterPro" id="IPR011009">
    <property type="entry name" value="Kinase-like_dom_sf"/>
</dbReference>
<keyword evidence="3" id="KW-0547">Nucleotide-binding</keyword>
<dbReference type="GO" id="GO:0004713">
    <property type="term" value="F:protein tyrosine kinase activity"/>
    <property type="evidence" value="ECO:0007669"/>
    <property type="project" value="TreeGrafter"/>
</dbReference>
<dbReference type="SUPFAM" id="SSF56112">
    <property type="entry name" value="Protein kinase-like (PK-like)"/>
    <property type="match status" value="1"/>
</dbReference>
<dbReference type="SMART" id="SM00220">
    <property type="entry name" value="S_TKc"/>
    <property type="match status" value="1"/>
</dbReference>
<feature type="region of interest" description="Disordered" evidence="6">
    <location>
        <begin position="310"/>
        <end position="350"/>
    </location>
</feature>
<proteinExistence type="predicted"/>
<dbReference type="PROSITE" id="PS50011">
    <property type="entry name" value="PROTEIN_KINASE_DOM"/>
    <property type="match status" value="1"/>
</dbReference>
<name>A0A086TM64_9FUNG</name>
<evidence type="ECO:0000256" key="6">
    <source>
        <dbReference type="SAM" id="MobiDB-lite"/>
    </source>
</evidence>
<evidence type="ECO:0000256" key="3">
    <source>
        <dbReference type="ARBA" id="ARBA00022741"/>
    </source>
</evidence>
<dbReference type="OrthoDB" id="9332038at2759"/>
<keyword evidence="4 8" id="KW-0418">Kinase</keyword>
<dbReference type="Pfam" id="PF00069">
    <property type="entry name" value="Pkinase"/>
    <property type="match status" value="1"/>
</dbReference>
<dbReference type="InterPro" id="IPR050494">
    <property type="entry name" value="Ser_Thr_dual-spec_kinase"/>
</dbReference>
<accession>A0A086TM64</accession>
<evidence type="ECO:0000256" key="1">
    <source>
        <dbReference type="ARBA" id="ARBA00022527"/>
    </source>
</evidence>